<dbReference type="AlphaFoldDB" id="A0A398BFL6"/>
<keyword evidence="2" id="KW-1185">Reference proteome</keyword>
<dbReference type="EMBL" id="QWVT01000008">
    <property type="protein sequence ID" value="RID88051.1"/>
    <property type="molecule type" value="Genomic_DNA"/>
</dbReference>
<evidence type="ECO:0000313" key="2">
    <source>
        <dbReference type="Proteomes" id="UP000265816"/>
    </source>
</evidence>
<name>A0A398BFL6_9BACI</name>
<accession>A0A398BFL6</accession>
<proteinExistence type="predicted"/>
<protein>
    <submittedName>
        <fullName evidence="1">Ribonuclease</fullName>
    </submittedName>
</protein>
<sequence>MILYTMMPHELVYPPDTSQAEQVIIKYKGIPLVAEKAEMMEYRVIRILSTDPGHFLIPECAPGAKISWGQNECL</sequence>
<dbReference type="Pfam" id="PF14035">
    <property type="entry name" value="YlzJ"/>
    <property type="match status" value="1"/>
</dbReference>
<comment type="caution">
    <text evidence="1">The sequence shown here is derived from an EMBL/GenBank/DDBJ whole genome shotgun (WGS) entry which is preliminary data.</text>
</comment>
<dbReference type="InterPro" id="IPR025619">
    <property type="entry name" value="YlzJ"/>
</dbReference>
<evidence type="ECO:0000313" key="1">
    <source>
        <dbReference type="EMBL" id="RID88051.1"/>
    </source>
</evidence>
<dbReference type="RefSeq" id="WP_119111621.1">
    <property type="nucleotide sequence ID" value="NZ_CBCSEO010000001.1"/>
</dbReference>
<organism evidence="1 2">
    <name type="scientific">Mesobacillus zeae</name>
    <dbReference type="NCBI Taxonomy" id="1917180"/>
    <lineage>
        <taxon>Bacteria</taxon>
        <taxon>Bacillati</taxon>
        <taxon>Bacillota</taxon>
        <taxon>Bacilli</taxon>
        <taxon>Bacillales</taxon>
        <taxon>Bacillaceae</taxon>
        <taxon>Mesobacillus</taxon>
    </lineage>
</organism>
<reference evidence="1 2" key="1">
    <citation type="submission" date="2018-08" db="EMBL/GenBank/DDBJ databases">
        <title>Bacillus jemisoniae sp. nov., Bacillus chryseoplanitiae sp. nov., Bacillus resnikiae sp. nov., and Bacillus frankliniae sp. nov., isolated from Viking spacecraft and associated surfaces.</title>
        <authorList>
            <person name="Seuylemezian A."/>
            <person name="Vaishampayan P."/>
        </authorList>
    </citation>
    <scope>NUCLEOTIDE SEQUENCE [LARGE SCALE GENOMIC DNA]</scope>
    <source>
        <strain evidence="1 2">JJ-247</strain>
    </source>
</reference>
<dbReference type="OrthoDB" id="1683573at2"/>
<dbReference type="Proteomes" id="UP000265816">
    <property type="component" value="Unassembled WGS sequence"/>
</dbReference>
<gene>
    <name evidence="1" type="ORF">D1970_04245</name>
</gene>